<evidence type="ECO:0000256" key="1">
    <source>
        <dbReference type="SAM" id="Phobius"/>
    </source>
</evidence>
<dbReference type="RefSeq" id="WP_136356854.1">
    <property type="nucleotide sequence ID" value="NZ_SSNY01000005.1"/>
</dbReference>
<keyword evidence="1" id="KW-1133">Transmembrane helix</keyword>
<keyword evidence="4" id="KW-1185">Reference proteome</keyword>
<gene>
    <name evidence="3" type="ORF">E6C48_10410</name>
</gene>
<feature type="domain" description="DUF6867" evidence="2">
    <location>
        <begin position="10"/>
        <end position="114"/>
    </location>
</feature>
<comment type="caution">
    <text evidence="3">The sequence shown here is derived from an EMBL/GenBank/DDBJ whole genome shotgun (WGS) entry which is preliminary data.</text>
</comment>
<evidence type="ECO:0000313" key="3">
    <source>
        <dbReference type="EMBL" id="THF57419.1"/>
    </source>
</evidence>
<evidence type="ECO:0000259" key="2">
    <source>
        <dbReference type="Pfam" id="PF21741"/>
    </source>
</evidence>
<keyword evidence="1" id="KW-0472">Membrane</keyword>
<dbReference type="InterPro" id="IPR049201">
    <property type="entry name" value="DUF6867"/>
</dbReference>
<proteinExistence type="predicted"/>
<feature type="transmembrane region" description="Helical" evidence="1">
    <location>
        <begin position="37"/>
        <end position="57"/>
    </location>
</feature>
<dbReference type="Pfam" id="PF21741">
    <property type="entry name" value="DUF6867"/>
    <property type="match status" value="1"/>
</dbReference>
<reference evidence="3 4" key="1">
    <citation type="submission" date="2019-04" db="EMBL/GenBank/DDBJ databases">
        <title>Mesorhizobium composti sp. nov., isolated from compost.</title>
        <authorList>
            <person name="Lin S.-Y."/>
            <person name="Hameed A."/>
            <person name="Hsieh Y.-T."/>
            <person name="Young C.-C."/>
        </authorList>
    </citation>
    <scope>NUCLEOTIDE SEQUENCE [LARGE SCALE GENOMIC DNA]</scope>
    <source>
        <strain evidence="3 4">CC-YTH430</strain>
    </source>
</reference>
<evidence type="ECO:0000313" key="4">
    <source>
        <dbReference type="Proteomes" id="UP000306441"/>
    </source>
</evidence>
<sequence length="115" mass="13435">MQGILYEEGSIWQFLFITVLLGGWAAWMTGKACAQTWRTFTTLFFYMLGLGIAVRFIHHALFDATMFSLQYYVVDTIVLMIVGFVGYQYTRTNQMVTQYNWLYERASLLSWKPKG</sequence>
<dbReference type="EMBL" id="SSNY01000005">
    <property type="protein sequence ID" value="THF57419.1"/>
    <property type="molecule type" value="Genomic_DNA"/>
</dbReference>
<feature type="transmembrane region" description="Helical" evidence="1">
    <location>
        <begin position="69"/>
        <end position="87"/>
    </location>
</feature>
<organism evidence="3 4">
    <name type="scientific">Ollibium composti</name>
    <dbReference type="NCBI Taxonomy" id="2675109"/>
    <lineage>
        <taxon>Bacteria</taxon>
        <taxon>Pseudomonadati</taxon>
        <taxon>Pseudomonadota</taxon>
        <taxon>Alphaproteobacteria</taxon>
        <taxon>Hyphomicrobiales</taxon>
        <taxon>Phyllobacteriaceae</taxon>
        <taxon>Ollibium</taxon>
    </lineage>
</organism>
<keyword evidence="1" id="KW-0812">Transmembrane</keyword>
<dbReference type="Proteomes" id="UP000306441">
    <property type="component" value="Unassembled WGS sequence"/>
</dbReference>
<name>A0ABY2Q7R5_9HYPH</name>
<accession>A0ABY2Q7R5</accession>
<protein>
    <recommendedName>
        <fullName evidence="2">DUF6867 domain-containing protein</fullName>
    </recommendedName>
</protein>
<feature type="transmembrane region" description="Helical" evidence="1">
    <location>
        <begin position="12"/>
        <end position="30"/>
    </location>
</feature>